<reference evidence="4 5" key="1">
    <citation type="journal article" date="2017" name="Front. Microbiol.">
        <title>New Insights into the Diversity of the Genus Faecalibacterium.</title>
        <authorList>
            <person name="Benevides L."/>
            <person name="Burman S."/>
            <person name="Martin R."/>
            <person name="Robert V."/>
            <person name="Thomas M."/>
            <person name="Miquel S."/>
            <person name="Chain F."/>
            <person name="Sokol H."/>
            <person name="Bermudez-Humaran L.G."/>
            <person name="Morrison M."/>
            <person name="Langella P."/>
            <person name="Azevedo V.A."/>
            <person name="Chatel J.M."/>
            <person name="Soares S."/>
        </authorList>
    </citation>
    <scope>NUCLEOTIDE SEQUENCE [LARGE SCALE GENOMIC DNA]</scope>
    <source>
        <strain evidence="4 5">AHMP21</strain>
    </source>
</reference>
<protein>
    <recommendedName>
        <fullName evidence="1">Metal-dependent carboxypeptidase</fullName>
        <ecNumber evidence="1">3.4.17.19</ecNumber>
    </recommendedName>
</protein>
<keyword evidence="1" id="KW-0482">Metalloprotease</keyword>
<gene>
    <name evidence="4" type="ORF">CHR60_11550</name>
</gene>
<dbReference type="OrthoDB" id="9772308at2"/>
<organism evidence="4 5">
    <name type="scientific">Faecalibacterium prausnitzii</name>
    <dbReference type="NCBI Taxonomy" id="853"/>
    <lineage>
        <taxon>Bacteria</taxon>
        <taxon>Bacillati</taxon>
        <taxon>Bacillota</taxon>
        <taxon>Clostridia</taxon>
        <taxon>Eubacteriales</taxon>
        <taxon>Oscillospiraceae</taxon>
        <taxon>Faecalibacterium</taxon>
    </lineage>
</organism>
<dbReference type="CDD" id="cd06460">
    <property type="entry name" value="M32_Taq"/>
    <property type="match status" value="1"/>
</dbReference>
<dbReference type="PANTHER" id="PTHR34217">
    <property type="entry name" value="METAL-DEPENDENT CARBOXYPEPTIDASE"/>
    <property type="match status" value="1"/>
</dbReference>
<dbReference type="EMBL" id="NOUV01000018">
    <property type="protein sequence ID" value="PDX86072.1"/>
    <property type="molecule type" value="Genomic_DNA"/>
</dbReference>
<evidence type="ECO:0000256" key="3">
    <source>
        <dbReference type="PIRSR" id="PIRSR006615-2"/>
    </source>
</evidence>
<dbReference type="Pfam" id="PF02074">
    <property type="entry name" value="Peptidase_M32"/>
    <property type="match status" value="1"/>
</dbReference>
<dbReference type="Gene3D" id="1.10.1370.30">
    <property type="match status" value="1"/>
</dbReference>
<dbReference type="InterPro" id="IPR001333">
    <property type="entry name" value="Peptidase_M32_Taq"/>
</dbReference>
<keyword evidence="1 2" id="KW-0479">Metal-binding</keyword>
<dbReference type="PROSITE" id="PS52034">
    <property type="entry name" value="PEPTIDASE_M32"/>
    <property type="match status" value="1"/>
</dbReference>
<dbReference type="GO" id="GO:0006508">
    <property type="term" value="P:proteolysis"/>
    <property type="evidence" value="ECO:0007669"/>
    <property type="project" value="UniProtKB-UniRule"/>
</dbReference>
<evidence type="ECO:0000256" key="1">
    <source>
        <dbReference type="PIRNR" id="PIRNR006615"/>
    </source>
</evidence>
<dbReference type="PANTHER" id="PTHR34217:SF1">
    <property type="entry name" value="CARBOXYPEPTIDASE 1"/>
    <property type="match status" value="1"/>
</dbReference>
<keyword evidence="1 4" id="KW-0121">Carboxypeptidase</keyword>
<dbReference type="PRINTS" id="PR00998">
    <property type="entry name" value="CRBOXYPTASET"/>
</dbReference>
<dbReference type="SUPFAM" id="SSF55486">
    <property type="entry name" value="Metalloproteases ('zincins'), catalytic domain"/>
    <property type="match status" value="1"/>
</dbReference>
<sequence length="498" mass="56262">MAQTEQLARLDALQKKLYAYACAENSLYLDAVTVAPKNTAEGRGVALGILAGEHQKLLTDPETKRLLDELAAASGSLDALHKREVELLRRESGKLARIPADEYMAYTELTNRASDVWHKAKENDDFASFCPVLQELVDYNRKFAGYYDAAKAPYDALLNEYERGVDTRQLDAFFETLRDGIVPLVRAIGEKPTVDDSFLHLEYPVEQQKAFADYIMEVMGIDRGHCGLGETEHPFTLEFNNKDVRITTHYDLHNVASSMYSVLHEGGHALYELGIRDDLQYTCLAGGVSMGVHESQSRFYENLIGRSRAFLEAIYPRVQAFFPEQLGGVSAEQFYRAVNKVEPSLIRTESDELTYCLHIMVRYEIEKQLIGGTLRAEEVPAEWARLYREYLGVEVPNDREGCLQDSHWSGGSFGYFPSYALGNAYGAQMLRRMEQAFDVFGQVAKGDLSGVTGWLREHVHQYGQLLEPADVVRNACGTLDPQVYLDYLTRKYTELYAL</sequence>
<feature type="active site" description="Proton donor/acceptor" evidence="3">
    <location>
        <position position="265"/>
    </location>
</feature>
<name>A0A2A7B464_9FIRM</name>
<dbReference type="Proteomes" id="UP000220904">
    <property type="component" value="Unassembled WGS sequence"/>
</dbReference>
<feature type="binding site" evidence="2">
    <location>
        <position position="268"/>
    </location>
    <ligand>
        <name>Zn(2+)</name>
        <dbReference type="ChEBI" id="CHEBI:29105"/>
        <note>catalytic</note>
    </ligand>
</feature>
<keyword evidence="2" id="KW-0862">Zinc</keyword>
<keyword evidence="1" id="KW-0645">Protease</keyword>
<comment type="caution">
    <text evidence="4">The sequence shown here is derived from an EMBL/GenBank/DDBJ whole genome shotgun (WGS) entry which is preliminary data.</text>
</comment>
<dbReference type="EC" id="3.4.17.19" evidence="1"/>
<comment type="cofactor">
    <cofactor evidence="2">
        <name>Zn(2+)</name>
        <dbReference type="ChEBI" id="CHEBI:29105"/>
    </cofactor>
    <text evidence="2">Binds 1 zinc ion per subunit.</text>
</comment>
<evidence type="ECO:0000256" key="2">
    <source>
        <dbReference type="PIRSR" id="PIRSR006615-1"/>
    </source>
</evidence>
<dbReference type="GO" id="GO:0004181">
    <property type="term" value="F:metallocarboxypeptidase activity"/>
    <property type="evidence" value="ECO:0007669"/>
    <property type="project" value="UniProtKB-UniRule"/>
</dbReference>
<comment type="similarity">
    <text evidence="1">Belongs to the peptidase M32 family.</text>
</comment>
<proteinExistence type="inferred from homology"/>
<feature type="binding site" evidence="2">
    <location>
        <position position="294"/>
    </location>
    <ligand>
        <name>Zn(2+)</name>
        <dbReference type="ChEBI" id="CHEBI:29105"/>
        <note>catalytic</note>
    </ligand>
</feature>
<dbReference type="GO" id="GO:0046872">
    <property type="term" value="F:metal ion binding"/>
    <property type="evidence" value="ECO:0007669"/>
    <property type="project" value="UniProtKB-KW"/>
</dbReference>
<dbReference type="RefSeq" id="WP_097793146.1">
    <property type="nucleotide sequence ID" value="NZ_NOUV01000018.1"/>
</dbReference>
<dbReference type="AlphaFoldDB" id="A0A2A7B464"/>
<keyword evidence="1" id="KW-0378">Hydrolase</keyword>
<feature type="binding site" evidence="2">
    <location>
        <position position="264"/>
    </location>
    <ligand>
        <name>Zn(2+)</name>
        <dbReference type="ChEBI" id="CHEBI:29105"/>
        <note>catalytic</note>
    </ligand>
</feature>
<dbReference type="PIRSF" id="PIRSF006615">
    <property type="entry name" value="Zn_crbxpep_Taq"/>
    <property type="match status" value="1"/>
</dbReference>
<evidence type="ECO:0000313" key="5">
    <source>
        <dbReference type="Proteomes" id="UP000220904"/>
    </source>
</evidence>
<evidence type="ECO:0000313" key="4">
    <source>
        <dbReference type="EMBL" id="PDX86072.1"/>
    </source>
</evidence>
<comment type="catalytic activity">
    <reaction evidence="1">
        <text>Release of a C-terminal amino acid with broad specificity, except for -Pro.</text>
        <dbReference type="EC" id="3.4.17.19"/>
    </reaction>
</comment>
<comment type="function">
    <text evidence="1">Broad specificity carboxypetidase that releases amino acids sequentially from the C-terminus, including neutral, aromatic, polar and basic residues.</text>
</comment>
<accession>A0A2A7B464</accession>